<reference evidence="4" key="1">
    <citation type="submission" date="2018-11" db="EMBL/GenBank/DDBJ databases">
        <title>Proposal to divide the Flavobacteriaceae and reorganize its genera based on Amino Acid Identity values calculated from whole genome sequences.</title>
        <authorList>
            <person name="Nicholson A.C."/>
            <person name="Gulvik C.A."/>
            <person name="Whitney A.M."/>
            <person name="Humrighouse B.W."/>
            <person name="Bell M."/>
            <person name="Holmes B."/>
            <person name="Steigerwalt A.G."/>
            <person name="Villarma A."/>
            <person name="Sheth M."/>
            <person name="Batra D."/>
            <person name="Pryor J."/>
            <person name="Bernardet J.-F."/>
            <person name="Hugo C."/>
            <person name="Kampfer P."/>
            <person name="Newman J.D."/>
            <person name="McQuiston J.R."/>
        </authorList>
    </citation>
    <scope>NUCLEOTIDE SEQUENCE [LARGE SCALE GENOMIC DNA]</scope>
    <source>
        <strain evidence="4">G0081</strain>
    </source>
</reference>
<keyword evidence="1" id="KW-1133">Transmembrane helix</keyword>
<dbReference type="AlphaFoldDB" id="A0A3G8XL19"/>
<sequence length="218" mass="25642">MTEKKELKSIFTGSKQYLEKSFLEELNYKIWSTKGSRFEADKRLTIISKMSNISLAILSAYLIIAGLISVYNLHSSSKFDLINYVITALSIILLVLSQYENSQNYNLRAKDFHNCGLELSSLYNKLRAFKTMNENPSDYERRNFTNLLAEEYQRILSKYENHLSIDYLNFKISHTEYFTEVTKNDKCKVKIKNFFVRYGWYTVIILVTPLLIILICWI</sequence>
<evidence type="ECO:0000256" key="1">
    <source>
        <dbReference type="SAM" id="Phobius"/>
    </source>
</evidence>
<keyword evidence="1" id="KW-0812">Transmembrane</keyword>
<gene>
    <name evidence="3" type="ORF">EIB73_10240</name>
</gene>
<dbReference type="EMBL" id="CP034159">
    <property type="protein sequence ID" value="AZI33538.1"/>
    <property type="molecule type" value="Genomic_DNA"/>
</dbReference>
<organism evidence="3 4">
    <name type="scientific">Kaistella carnis</name>
    <dbReference type="NCBI Taxonomy" id="1241979"/>
    <lineage>
        <taxon>Bacteria</taxon>
        <taxon>Pseudomonadati</taxon>
        <taxon>Bacteroidota</taxon>
        <taxon>Flavobacteriia</taxon>
        <taxon>Flavobacteriales</taxon>
        <taxon>Weeksellaceae</taxon>
        <taxon>Chryseobacterium group</taxon>
        <taxon>Kaistella</taxon>
    </lineage>
</organism>
<proteinExistence type="predicted"/>
<protein>
    <submittedName>
        <fullName evidence="3">SLATT domain-containing protein</fullName>
    </submittedName>
</protein>
<feature type="transmembrane region" description="Helical" evidence="1">
    <location>
        <begin position="53"/>
        <end position="74"/>
    </location>
</feature>
<feature type="transmembrane region" description="Helical" evidence="1">
    <location>
        <begin position="81"/>
        <end position="99"/>
    </location>
</feature>
<dbReference type="Pfam" id="PF18160">
    <property type="entry name" value="SLATT_5"/>
    <property type="match status" value="1"/>
</dbReference>
<dbReference type="KEGG" id="ccas:EIB73_10240"/>
<accession>A0A3G8XL19</accession>
<evidence type="ECO:0000313" key="4">
    <source>
        <dbReference type="Proteomes" id="UP000270185"/>
    </source>
</evidence>
<evidence type="ECO:0000259" key="2">
    <source>
        <dbReference type="Pfam" id="PF18160"/>
    </source>
</evidence>
<dbReference type="Proteomes" id="UP000270185">
    <property type="component" value="Chromosome"/>
</dbReference>
<dbReference type="InterPro" id="IPR041115">
    <property type="entry name" value="SLATT_5"/>
</dbReference>
<name>A0A3G8XL19_9FLAO</name>
<feature type="domain" description="SMODS and SLOG-associating 2TM effector" evidence="2">
    <location>
        <begin position="20"/>
        <end position="214"/>
    </location>
</feature>
<dbReference type="RefSeq" id="WP_125025096.1">
    <property type="nucleotide sequence ID" value="NZ_CP034159.1"/>
</dbReference>
<dbReference type="OrthoDB" id="7069355at2"/>
<keyword evidence="1" id="KW-0472">Membrane</keyword>
<evidence type="ECO:0000313" key="3">
    <source>
        <dbReference type="EMBL" id="AZI33538.1"/>
    </source>
</evidence>
<dbReference type="NCBIfam" id="NF033631">
    <property type="entry name" value="SLATT_5"/>
    <property type="match status" value="1"/>
</dbReference>
<keyword evidence="4" id="KW-1185">Reference proteome</keyword>
<feature type="transmembrane region" description="Helical" evidence="1">
    <location>
        <begin position="198"/>
        <end position="217"/>
    </location>
</feature>